<accession>A0A6I4IHS7</accession>
<evidence type="ECO:0000313" key="3">
    <source>
        <dbReference type="Proteomes" id="UP000431264"/>
    </source>
</evidence>
<dbReference type="OrthoDB" id="9814399at2"/>
<dbReference type="Gene3D" id="2.40.128.520">
    <property type="match status" value="1"/>
</dbReference>
<dbReference type="PANTHER" id="PTHR36919:SF2">
    <property type="entry name" value="BLL6627 PROTEIN"/>
    <property type="match status" value="1"/>
</dbReference>
<dbReference type="AlphaFoldDB" id="A0A6I4IHS7"/>
<proteinExistence type="predicted"/>
<dbReference type="InterPro" id="IPR019223">
    <property type="entry name" value="DUF2147"/>
</dbReference>
<dbReference type="Pfam" id="PF09917">
    <property type="entry name" value="DUF2147"/>
    <property type="match status" value="1"/>
</dbReference>
<evidence type="ECO:0000313" key="2">
    <source>
        <dbReference type="EMBL" id="MVO09138.1"/>
    </source>
</evidence>
<keyword evidence="3" id="KW-1185">Reference proteome</keyword>
<evidence type="ECO:0000259" key="1">
    <source>
        <dbReference type="Pfam" id="PF09917"/>
    </source>
</evidence>
<dbReference type="EMBL" id="WQLW01000005">
    <property type="protein sequence ID" value="MVO09138.1"/>
    <property type="molecule type" value="Genomic_DNA"/>
</dbReference>
<dbReference type="PANTHER" id="PTHR36919">
    <property type="entry name" value="BLR1215 PROTEIN"/>
    <property type="match status" value="1"/>
</dbReference>
<reference evidence="3" key="1">
    <citation type="submission" date="2019-05" db="EMBL/GenBank/DDBJ databases">
        <title>Flavobacterium profundi sp. nov., isolated from a deep-sea seamount.</title>
        <authorList>
            <person name="Zhang D.-C."/>
        </authorList>
    </citation>
    <scope>NUCLEOTIDE SEQUENCE [LARGE SCALE GENOMIC DNA]</scope>
    <source>
        <strain evidence="3">TP390</strain>
    </source>
</reference>
<gene>
    <name evidence="2" type="ORF">GOQ30_08185</name>
</gene>
<organism evidence="2 3">
    <name type="scientific">Flavobacterium profundi</name>
    <dbReference type="NCBI Taxonomy" id="1774945"/>
    <lineage>
        <taxon>Bacteria</taxon>
        <taxon>Pseudomonadati</taxon>
        <taxon>Bacteroidota</taxon>
        <taxon>Flavobacteriia</taxon>
        <taxon>Flavobacteriales</taxon>
        <taxon>Flavobacteriaceae</taxon>
        <taxon>Flavobacterium</taxon>
    </lineage>
</organism>
<name>A0A6I4IHS7_9FLAO</name>
<protein>
    <submittedName>
        <fullName evidence="2">DUF2147 domain-containing protein</fullName>
    </submittedName>
</protein>
<sequence>MKKIAFFFIVTALVSLSFSSLRTGSNPADAIVGTWLTAGEDNAKIEIYESNAKYYGKIVWLKNPLREGKKALDVNNPDKSKRTNPILGLQIISGFEYNSEDKIWENGKIYDPQSGKTYSCHLKKEGNTLKVRGYIGISLLGRTEIWTKVD</sequence>
<feature type="domain" description="DUF2147" evidence="1">
    <location>
        <begin position="33"/>
        <end position="148"/>
    </location>
</feature>
<comment type="caution">
    <text evidence="2">The sequence shown here is derived from an EMBL/GenBank/DDBJ whole genome shotgun (WGS) entry which is preliminary data.</text>
</comment>
<dbReference type="RefSeq" id="WP_140997527.1">
    <property type="nucleotide sequence ID" value="NZ_VDCZ01000005.1"/>
</dbReference>
<dbReference type="Proteomes" id="UP000431264">
    <property type="component" value="Unassembled WGS sequence"/>
</dbReference>